<dbReference type="Pfam" id="PF22871">
    <property type="entry name" value="AimR"/>
    <property type="match status" value="1"/>
</dbReference>
<comment type="caution">
    <text evidence="1">The sequence shown here is derived from an EMBL/GenBank/DDBJ whole genome shotgun (WGS) entry which is preliminary data.</text>
</comment>
<keyword evidence="2" id="KW-1185">Reference proteome</keyword>
<dbReference type="NCBIfam" id="NF038310">
    <property type="entry name" value="lysogeny_AimR"/>
    <property type="match status" value="1"/>
</dbReference>
<accession>A0ABT8E6T9</accession>
<protein>
    <submittedName>
        <fullName evidence="1">AimR family lysis-lysogeny pheromone receptor</fullName>
    </submittedName>
</protein>
<keyword evidence="1" id="KW-0675">Receptor</keyword>
<dbReference type="RefSeq" id="WP_290399741.1">
    <property type="nucleotide sequence ID" value="NZ_JAUHLN010000002.1"/>
</dbReference>
<name>A0ABT8E6T9_9BACL</name>
<gene>
    <name evidence="1" type="ORF">QYF49_11545</name>
</gene>
<dbReference type="InterPro" id="IPR047705">
    <property type="entry name" value="AimR-like"/>
</dbReference>
<dbReference type="EMBL" id="JAUHLN010000002">
    <property type="protein sequence ID" value="MDN4073634.1"/>
    <property type="molecule type" value="Genomic_DNA"/>
</dbReference>
<dbReference type="Proteomes" id="UP001168694">
    <property type="component" value="Unassembled WGS sequence"/>
</dbReference>
<reference evidence="1" key="1">
    <citation type="submission" date="2023-06" db="EMBL/GenBank/DDBJ databases">
        <title>Draft Genome Sequences of Representative Paenibacillus Polymyxa, Bacillus cereus, Fictibacillus sp., and Brevibacillus agri Strains Isolated from Amazonian Dark Earth.</title>
        <authorList>
            <person name="Pellegrinetti T.A."/>
            <person name="Cunha I.C.M."/>
            <person name="Chaves M.G."/>
            <person name="Freitas A.S."/>
            <person name="Silva A.V.R."/>
            <person name="Tsai S.M."/>
            <person name="Mendes L.W."/>
        </authorList>
    </citation>
    <scope>NUCLEOTIDE SEQUENCE</scope>
    <source>
        <strain evidence="1">CENA-BCM004</strain>
    </source>
</reference>
<proteinExistence type="predicted"/>
<evidence type="ECO:0000313" key="1">
    <source>
        <dbReference type="EMBL" id="MDN4073634.1"/>
    </source>
</evidence>
<sequence length="378" mass="43711">MKKAKDMRSQLQNEIIVQNLKLVNLSNHMSNDHGLLSKFLLGHSEIAFFRAVKLTKYLFPNNYREKIWEWRDEFITPLQQRQALEYASISYDLRLMRYMLHKQKNHENNLNCKYGQIYEIVYSIMTGELKGRDIAEAVRNRKFRDENLLVLVRILEAYSAFYEGRYTLMFDVAKTLEKQVHALSDQFFRDCFMVRLSEMFSHGFLQQNNVRKARYYATVVTQFPYATKLASNAHYVLGMSFLFEDGAKCIEHLETYRDMLIEAGAGEHLLAYAVENIEFAKVTLGHDIKPVSVEEIAHVAALKGDLETTKQLLATVDPSPFCTYLIGLASDDVDVLWTAMGEYLEQGDVYFSQLPKQRLEALGERQSALSAVTKLRCS</sequence>
<organism evidence="1 2">
    <name type="scientific">Fictibacillus terranigra</name>
    <dbReference type="NCBI Taxonomy" id="3058424"/>
    <lineage>
        <taxon>Bacteria</taxon>
        <taxon>Bacillati</taxon>
        <taxon>Bacillota</taxon>
        <taxon>Bacilli</taxon>
        <taxon>Bacillales</taxon>
        <taxon>Fictibacillaceae</taxon>
        <taxon>Fictibacillus</taxon>
    </lineage>
</organism>
<evidence type="ECO:0000313" key="2">
    <source>
        <dbReference type="Proteomes" id="UP001168694"/>
    </source>
</evidence>